<keyword evidence="1" id="KW-0472">Membrane</keyword>
<keyword evidence="3" id="KW-1185">Reference proteome</keyword>
<feature type="transmembrane region" description="Helical" evidence="1">
    <location>
        <begin position="17"/>
        <end position="40"/>
    </location>
</feature>
<evidence type="ECO:0000256" key="1">
    <source>
        <dbReference type="SAM" id="Phobius"/>
    </source>
</evidence>
<organism evidence="2 3">
    <name type="scientific">Aspergillus pseudocaelatus</name>
    <dbReference type="NCBI Taxonomy" id="1825620"/>
    <lineage>
        <taxon>Eukaryota</taxon>
        <taxon>Fungi</taxon>
        <taxon>Dikarya</taxon>
        <taxon>Ascomycota</taxon>
        <taxon>Pezizomycotina</taxon>
        <taxon>Eurotiomycetes</taxon>
        <taxon>Eurotiomycetidae</taxon>
        <taxon>Eurotiales</taxon>
        <taxon>Aspergillaceae</taxon>
        <taxon>Aspergillus</taxon>
        <taxon>Aspergillus subgen. Circumdati</taxon>
    </lineage>
</organism>
<keyword evidence="1" id="KW-1133">Transmembrane helix</keyword>
<accession>A0ABQ6WRR8</accession>
<protein>
    <submittedName>
        <fullName evidence="2">Uncharacterized protein</fullName>
    </submittedName>
</protein>
<gene>
    <name evidence="2" type="ORF">BDV36DRAFT_295295</name>
</gene>
<keyword evidence="1" id="KW-0812">Transmembrane</keyword>
<name>A0ABQ6WRR8_9EURO</name>
<proteinExistence type="predicted"/>
<dbReference type="EMBL" id="ML735728">
    <property type="protein sequence ID" value="KAE8418261.1"/>
    <property type="molecule type" value="Genomic_DNA"/>
</dbReference>
<dbReference type="Proteomes" id="UP000325395">
    <property type="component" value="Unassembled WGS sequence"/>
</dbReference>
<reference evidence="2 3" key="1">
    <citation type="submission" date="2019-04" db="EMBL/GenBank/DDBJ databases">
        <authorList>
            <consortium name="DOE Joint Genome Institute"/>
            <person name="Mondo S."/>
            <person name="Kjaerbolling I."/>
            <person name="Vesth T."/>
            <person name="Frisvad J.C."/>
            <person name="Nybo J.L."/>
            <person name="Theobald S."/>
            <person name="Kildgaard S."/>
            <person name="Isbrandt T."/>
            <person name="Kuo A."/>
            <person name="Sato A."/>
            <person name="Lyhne E.K."/>
            <person name="Kogle M.E."/>
            <person name="Wiebenga A."/>
            <person name="Kun R.S."/>
            <person name="Lubbers R.J."/>
            <person name="Makela M.R."/>
            <person name="Barry K."/>
            <person name="Chovatia M."/>
            <person name="Clum A."/>
            <person name="Daum C."/>
            <person name="Haridas S."/>
            <person name="He G."/>
            <person name="LaButti K."/>
            <person name="Lipzen A."/>
            <person name="Riley R."/>
            <person name="Salamov A."/>
            <person name="Simmons B.A."/>
            <person name="Magnuson J.K."/>
            <person name="Henrissat B."/>
            <person name="Mortensen U.H."/>
            <person name="Larsen T.O."/>
            <person name="Devries R.P."/>
            <person name="Grigoriev I.V."/>
            <person name="Machida M."/>
            <person name="Baker S.E."/>
            <person name="Andersen M.R."/>
            <person name="Cantor M.N."/>
            <person name="Hua S.X."/>
        </authorList>
    </citation>
    <scope>NUCLEOTIDE SEQUENCE [LARGE SCALE GENOMIC DNA]</scope>
    <source>
        <strain evidence="2 3">CBS 117616</strain>
    </source>
</reference>
<evidence type="ECO:0000313" key="3">
    <source>
        <dbReference type="Proteomes" id="UP000325395"/>
    </source>
</evidence>
<evidence type="ECO:0000313" key="2">
    <source>
        <dbReference type="EMBL" id="KAE8418261.1"/>
    </source>
</evidence>
<feature type="transmembrane region" description="Helical" evidence="1">
    <location>
        <begin position="76"/>
        <end position="102"/>
    </location>
</feature>
<feature type="transmembrane region" description="Helical" evidence="1">
    <location>
        <begin position="114"/>
        <end position="130"/>
    </location>
</feature>
<sequence length="140" mass="16071">MESKAVRQSNNVWTNKYFAIALGAMMVLFIVHHWLGILYFKYSSRKPGPLTDTFVHWHRCVRHFLYPHGKLLVERYVACILEGGYFHTVYWAIILILILTNVDLGDLKFVGKRLGWATLANLVLLVFLALRNTPLAPLSG</sequence>